<dbReference type="InterPro" id="IPR020568">
    <property type="entry name" value="Ribosomal_Su5_D2-typ_SF"/>
</dbReference>
<organism evidence="6 7">
    <name type="scientific">Hapsidospora chrysogenum (strain ATCC 11550 / CBS 779.69 / DSM 880 / IAM 14645 / JCM 23072 / IMI 49137)</name>
    <name type="common">Acremonium chrysogenum</name>
    <dbReference type="NCBI Taxonomy" id="857340"/>
    <lineage>
        <taxon>Eukaryota</taxon>
        <taxon>Fungi</taxon>
        <taxon>Dikarya</taxon>
        <taxon>Ascomycota</taxon>
        <taxon>Pezizomycotina</taxon>
        <taxon>Sordariomycetes</taxon>
        <taxon>Hypocreomycetidae</taxon>
        <taxon>Hypocreales</taxon>
        <taxon>Bionectriaceae</taxon>
        <taxon>Hapsidospora</taxon>
    </lineage>
</organism>
<evidence type="ECO:0000256" key="1">
    <source>
        <dbReference type="ARBA" id="ARBA00005251"/>
    </source>
</evidence>
<protein>
    <recommendedName>
        <fullName evidence="4">Small ribosomal subunit protein uS9m</fullName>
    </recommendedName>
    <alternativeName>
        <fullName evidence="5">37S ribosomal protein S9, mitochondrial</fullName>
    </alternativeName>
</protein>
<dbReference type="STRING" id="857340.A0A086SW56"/>
<dbReference type="FunFam" id="3.30.230.10:FF:000001">
    <property type="entry name" value="30S ribosomal protein S9"/>
    <property type="match status" value="1"/>
</dbReference>
<dbReference type="SUPFAM" id="SSF54211">
    <property type="entry name" value="Ribosomal protein S5 domain 2-like"/>
    <property type="match status" value="1"/>
</dbReference>
<dbReference type="Proteomes" id="UP000029964">
    <property type="component" value="Unassembled WGS sequence"/>
</dbReference>
<keyword evidence="2 6" id="KW-0689">Ribosomal protein</keyword>
<proteinExistence type="inferred from homology"/>
<name>A0A086SW56_HAPC1</name>
<keyword evidence="7" id="KW-1185">Reference proteome</keyword>
<evidence type="ECO:0000313" key="7">
    <source>
        <dbReference type="Proteomes" id="UP000029964"/>
    </source>
</evidence>
<dbReference type="GO" id="GO:0006412">
    <property type="term" value="P:translation"/>
    <property type="evidence" value="ECO:0007669"/>
    <property type="project" value="InterPro"/>
</dbReference>
<dbReference type="NCBIfam" id="NF001099">
    <property type="entry name" value="PRK00132.1"/>
    <property type="match status" value="1"/>
</dbReference>
<reference evidence="7" key="1">
    <citation type="journal article" date="2014" name="Genome Announc.">
        <title>Genome sequence and annotation of Acremonium chrysogenum, producer of the beta-lactam antibiotic cephalosporin C.</title>
        <authorList>
            <person name="Terfehr D."/>
            <person name="Dahlmann T.A."/>
            <person name="Specht T."/>
            <person name="Zadra I."/>
            <person name="Kuernsteiner H."/>
            <person name="Kueck U."/>
        </authorList>
    </citation>
    <scope>NUCLEOTIDE SEQUENCE [LARGE SCALE GENOMIC DNA]</scope>
    <source>
        <strain evidence="7">ATCC 11550 / CBS 779.69 / DSM 880 / IAM 14645 / JCM 23072 / IMI 49137</strain>
    </source>
</reference>
<evidence type="ECO:0000256" key="5">
    <source>
        <dbReference type="ARBA" id="ARBA00042623"/>
    </source>
</evidence>
<gene>
    <name evidence="6" type="ORF">ACRE_079510</name>
</gene>
<dbReference type="GO" id="GO:0005763">
    <property type="term" value="C:mitochondrial small ribosomal subunit"/>
    <property type="evidence" value="ECO:0007669"/>
    <property type="project" value="EnsemblFungi"/>
</dbReference>
<evidence type="ECO:0000313" key="6">
    <source>
        <dbReference type="EMBL" id="KFH41338.1"/>
    </source>
</evidence>
<evidence type="ECO:0000256" key="4">
    <source>
        <dbReference type="ARBA" id="ARBA00039318"/>
    </source>
</evidence>
<evidence type="ECO:0000256" key="3">
    <source>
        <dbReference type="ARBA" id="ARBA00023274"/>
    </source>
</evidence>
<dbReference type="Gene3D" id="3.30.230.10">
    <property type="match status" value="1"/>
</dbReference>
<evidence type="ECO:0000256" key="2">
    <source>
        <dbReference type="ARBA" id="ARBA00022980"/>
    </source>
</evidence>
<dbReference type="InterPro" id="IPR023035">
    <property type="entry name" value="Ribosomal_uS9_bac/plastid"/>
</dbReference>
<dbReference type="GO" id="GO:0003723">
    <property type="term" value="F:RNA binding"/>
    <property type="evidence" value="ECO:0007669"/>
    <property type="project" value="TreeGrafter"/>
</dbReference>
<dbReference type="HOGENOM" id="CLU_036531_2_0_1"/>
<accession>A0A086SW56</accession>
<dbReference type="InterPro" id="IPR000754">
    <property type="entry name" value="Ribosomal_uS9"/>
</dbReference>
<dbReference type="EMBL" id="JPKY01000133">
    <property type="protein sequence ID" value="KFH41338.1"/>
    <property type="molecule type" value="Genomic_DNA"/>
</dbReference>
<keyword evidence="3" id="KW-0687">Ribonucleoprotein</keyword>
<dbReference type="PANTHER" id="PTHR21569:SF1">
    <property type="entry name" value="SMALL RIBOSOMAL SUBUNIT PROTEIN US9M"/>
    <property type="match status" value="1"/>
</dbReference>
<dbReference type="PANTHER" id="PTHR21569">
    <property type="entry name" value="RIBOSOMAL PROTEIN S9"/>
    <property type="match status" value="1"/>
</dbReference>
<dbReference type="InterPro" id="IPR014721">
    <property type="entry name" value="Ribsml_uS5_D2-typ_fold_subgr"/>
</dbReference>
<comment type="caution">
    <text evidence="6">The sequence shown here is derived from an EMBL/GenBank/DDBJ whole genome shotgun (WGS) entry which is preliminary data.</text>
</comment>
<comment type="similarity">
    <text evidence="1">Belongs to the universal ribosomal protein uS9 family.</text>
</comment>
<sequence length="307" mass="34051">MASLASGLRHVKCSGQLTRCAFQRGLAMRPKTTPKINTRQLNTSQLPSAQNDAVSQIKIPFEGVQNARHLPATPSYFSREPTFNDLHIRLFNMLTKYHDLPMVKPADAPQIPWLKLDVVRHQTGEPIKAAHFAKVMQVAKRLNLIEPSLRPAEIDEALKLLSRPVESTMNHRRPLVVDKHGRAVGVGRRKVSTARAFVVEGTGEVLVNGKSLSDAFGRVHDRESAIWALTSTNRLDKYNVWAIVRGGGTTGQAEALTMAIANGLVAHEPALKTALRQAGCITRDPRMVERKKHGRVKARKSPAWVKR</sequence>
<dbReference type="OrthoDB" id="10254627at2759"/>
<dbReference type="AlphaFoldDB" id="A0A086SW56"/>
<dbReference type="Pfam" id="PF00380">
    <property type="entry name" value="Ribosomal_S9"/>
    <property type="match status" value="1"/>
</dbReference>
<dbReference type="GO" id="GO:0003735">
    <property type="term" value="F:structural constituent of ribosome"/>
    <property type="evidence" value="ECO:0007669"/>
    <property type="project" value="EnsemblFungi"/>
</dbReference>